<organism evidence="2 3">
    <name type="scientific">Desulfonema limicola</name>
    <dbReference type="NCBI Taxonomy" id="45656"/>
    <lineage>
        <taxon>Bacteria</taxon>
        <taxon>Pseudomonadati</taxon>
        <taxon>Thermodesulfobacteriota</taxon>
        <taxon>Desulfobacteria</taxon>
        <taxon>Desulfobacterales</taxon>
        <taxon>Desulfococcaceae</taxon>
        <taxon>Desulfonema</taxon>
    </lineage>
</organism>
<dbReference type="KEGG" id="dli:dnl_15940"/>
<gene>
    <name evidence="2" type="ORF">dnl_15940</name>
</gene>
<dbReference type="RefSeq" id="WP_207691096.1">
    <property type="nucleotide sequence ID" value="NZ_CP061799.1"/>
</dbReference>
<sequence>MNIRDNRGYALIEILSVFLLISVISAYVVSSGVDINAELAGEAEIVKSHLRYVQYLALSNETNELAIKFSDTNDSYTLLKNNIEDNNLPNENSATHTLQPGLTIILPSNIPVNKTIAFDKWGSPVPNDTYKIIISDGINTKEFEIIKNTGAVL</sequence>
<evidence type="ECO:0008006" key="4">
    <source>
        <dbReference type="Google" id="ProtNLM"/>
    </source>
</evidence>
<evidence type="ECO:0000313" key="2">
    <source>
        <dbReference type="EMBL" id="QTA79331.1"/>
    </source>
</evidence>
<dbReference type="EMBL" id="CP061799">
    <property type="protein sequence ID" value="QTA79331.1"/>
    <property type="molecule type" value="Genomic_DNA"/>
</dbReference>
<dbReference type="Proteomes" id="UP000663720">
    <property type="component" value="Chromosome"/>
</dbReference>
<reference evidence="2" key="1">
    <citation type="journal article" date="2021" name="Microb. Physiol.">
        <title>Proteogenomic Insights into the Physiology of Marine, Sulfate-Reducing, Filamentous Desulfonema limicola and Desulfonema magnum.</title>
        <authorList>
            <person name="Schnaars V."/>
            <person name="Wohlbrand L."/>
            <person name="Scheve S."/>
            <person name="Hinrichs C."/>
            <person name="Reinhardt R."/>
            <person name="Rabus R."/>
        </authorList>
    </citation>
    <scope>NUCLEOTIDE SEQUENCE</scope>
    <source>
        <strain evidence="2">5ac10</strain>
    </source>
</reference>
<keyword evidence="3" id="KW-1185">Reference proteome</keyword>
<name>A0A975GFI4_9BACT</name>
<dbReference type="AlphaFoldDB" id="A0A975GFI4"/>
<proteinExistence type="predicted"/>
<keyword evidence="1" id="KW-0812">Transmembrane</keyword>
<protein>
    <recommendedName>
        <fullName evidence="4">Prepilin-type N-terminal cleavage/methylation domain-containing protein</fullName>
    </recommendedName>
</protein>
<accession>A0A975GFI4</accession>
<keyword evidence="1" id="KW-1133">Transmembrane helix</keyword>
<feature type="transmembrane region" description="Helical" evidence="1">
    <location>
        <begin position="9"/>
        <end position="29"/>
    </location>
</feature>
<keyword evidence="1" id="KW-0472">Membrane</keyword>
<evidence type="ECO:0000313" key="3">
    <source>
        <dbReference type="Proteomes" id="UP000663720"/>
    </source>
</evidence>
<evidence type="ECO:0000256" key="1">
    <source>
        <dbReference type="SAM" id="Phobius"/>
    </source>
</evidence>